<dbReference type="InterPro" id="IPR011990">
    <property type="entry name" value="TPR-like_helical_dom_sf"/>
</dbReference>
<evidence type="ECO:0000256" key="3">
    <source>
        <dbReference type="ARBA" id="ARBA00022737"/>
    </source>
</evidence>
<keyword evidence="2" id="KW-0698">rRNA processing</keyword>
<dbReference type="AlphaFoldDB" id="A0A0F7S3T1"/>
<dbReference type="InterPro" id="IPR013949">
    <property type="entry name" value="Utp6"/>
</dbReference>
<name>A0A0F7S3T1_9BASI</name>
<sequence length="105" mass="12259">RSTFEGRLLRRGPDKNDFLRYAEFERNLADLINVKANRIGLPRSFHRDNAAAHTGHIVAIYERLVLKFKYDVDAWQQYIAFAKSRNMRVVTGRVYARALSLHPNN</sequence>
<dbReference type="GO" id="GO:0000462">
    <property type="term" value="P:maturation of SSU-rRNA from tricistronic rRNA transcript (SSU-rRNA, 5.8S rRNA, LSU-rRNA)"/>
    <property type="evidence" value="ECO:0007669"/>
    <property type="project" value="InterPro"/>
</dbReference>
<dbReference type="EMBL" id="CCFA01004269">
    <property type="protein sequence ID" value="CDS01632.1"/>
    <property type="molecule type" value="Genomic_DNA"/>
</dbReference>
<comment type="subcellular location">
    <subcellularLocation>
        <location evidence="1">Nucleus</location>
        <location evidence="1">Nucleolus</location>
    </subcellularLocation>
</comment>
<dbReference type="Gene3D" id="1.25.40.10">
    <property type="entry name" value="Tetratricopeptide repeat domain"/>
    <property type="match status" value="1"/>
</dbReference>
<organism evidence="6 7">
    <name type="scientific">Sporisorium scitamineum</name>
    <dbReference type="NCBI Taxonomy" id="49012"/>
    <lineage>
        <taxon>Eukaryota</taxon>
        <taxon>Fungi</taxon>
        <taxon>Dikarya</taxon>
        <taxon>Basidiomycota</taxon>
        <taxon>Ustilaginomycotina</taxon>
        <taxon>Ustilaginomycetes</taxon>
        <taxon>Ustilaginales</taxon>
        <taxon>Ustilaginaceae</taxon>
        <taxon>Sporisorium</taxon>
    </lineage>
</organism>
<feature type="non-terminal residue" evidence="6">
    <location>
        <position position="105"/>
    </location>
</feature>
<keyword evidence="4" id="KW-0539">Nucleus</keyword>
<evidence type="ECO:0000313" key="7">
    <source>
        <dbReference type="Proteomes" id="UP000242770"/>
    </source>
</evidence>
<dbReference type="GO" id="GO:0030515">
    <property type="term" value="F:snoRNA binding"/>
    <property type="evidence" value="ECO:0007669"/>
    <property type="project" value="InterPro"/>
</dbReference>
<evidence type="ECO:0000259" key="5">
    <source>
        <dbReference type="Pfam" id="PF08640"/>
    </source>
</evidence>
<dbReference type="InterPro" id="IPR055347">
    <property type="entry name" value="UTP6_N"/>
</dbReference>
<protein>
    <recommendedName>
        <fullName evidence="5">U3 small nucleolar RNA-associated protein 6 N-terminal domain-containing protein</fullName>
    </recommendedName>
</protein>
<evidence type="ECO:0000313" key="6">
    <source>
        <dbReference type="EMBL" id="CDS01632.1"/>
    </source>
</evidence>
<accession>A0A0F7S3T1</accession>
<reference evidence="7" key="1">
    <citation type="submission" date="2014-06" db="EMBL/GenBank/DDBJ databases">
        <authorList>
            <person name="Berkman P.J."/>
        </authorList>
    </citation>
    <scope>NUCLEOTIDE SEQUENCE [LARGE SCALE GENOMIC DNA]</scope>
</reference>
<dbReference type="GO" id="GO:0032040">
    <property type="term" value="C:small-subunit processome"/>
    <property type="evidence" value="ECO:0007669"/>
    <property type="project" value="TreeGrafter"/>
</dbReference>
<feature type="non-terminal residue" evidence="6">
    <location>
        <position position="1"/>
    </location>
</feature>
<dbReference type="PANTHER" id="PTHR23271:SF1">
    <property type="entry name" value="U3 SMALL NUCLEOLAR RNA-ASSOCIATED PROTEIN 6 HOMOLOG"/>
    <property type="match status" value="1"/>
</dbReference>
<evidence type="ECO:0000256" key="4">
    <source>
        <dbReference type="ARBA" id="ARBA00023242"/>
    </source>
</evidence>
<evidence type="ECO:0000256" key="1">
    <source>
        <dbReference type="ARBA" id="ARBA00004604"/>
    </source>
</evidence>
<dbReference type="GO" id="GO:0034388">
    <property type="term" value="C:Pwp2p-containing subcomplex of 90S preribosome"/>
    <property type="evidence" value="ECO:0007669"/>
    <property type="project" value="TreeGrafter"/>
</dbReference>
<dbReference type="Pfam" id="PF08640">
    <property type="entry name" value="U3_assoc_6"/>
    <property type="match status" value="1"/>
</dbReference>
<keyword evidence="7" id="KW-1185">Reference proteome</keyword>
<dbReference type="STRING" id="49012.A0A0F7S3T1"/>
<evidence type="ECO:0000256" key="2">
    <source>
        <dbReference type="ARBA" id="ARBA00022552"/>
    </source>
</evidence>
<dbReference type="PANTHER" id="PTHR23271">
    <property type="entry name" value="HEPATOCELLULAR CARCINOMA-ASSOCIATED ANTIGEN 66"/>
    <property type="match status" value="1"/>
</dbReference>
<keyword evidence="3" id="KW-0677">Repeat</keyword>
<dbReference type="Proteomes" id="UP000242770">
    <property type="component" value="Unassembled WGS sequence"/>
</dbReference>
<proteinExistence type="predicted"/>
<feature type="domain" description="U3 small nucleolar RNA-associated protein 6 N-terminal" evidence="5">
    <location>
        <begin position="1"/>
        <end position="49"/>
    </location>
</feature>
<gene>
    <name evidence="6" type="primary">SSCI70940.1</name>
</gene>